<evidence type="ECO:0000259" key="2">
    <source>
        <dbReference type="PROSITE" id="PS51059"/>
    </source>
</evidence>
<keyword evidence="1" id="KW-0328">Glycosyltransferase</keyword>
<sequence length="338" mass="39070">NKHYILKGKKENVSDAHKEILKLLIIDPEKSRERPRRKNVKRGTAEFAESMALKEANIPNYWELYKDNTTFSEMLRICKSALGKNYKKIAIDANCRTYTRIVKMVNGTFDSTKIGYGKDAKGLEKLMYSKLWITKIQRIENPQLFRQYVQKRQAIFLKLSNEKLGCWPTVGQLPNSSGEITTGNDQSYTMEKDLYSEINEVFLFHGTKPDTIQTICNNGLDHRLCSDKAMFGSGIYGAEKASKADQYTDDSSTRTGGTGKEKKMFLMRVTLGKCYLCTNPNPQKYRRPPCTKCKRDDCKTHDSIYDSVVGDNKKLFREFVVYDDLQCYPEYLITYERR</sequence>
<dbReference type="PANTHER" id="PTHR45740:SF2">
    <property type="entry name" value="POLY [ADP-RIBOSE] POLYMERASE"/>
    <property type="match status" value="1"/>
</dbReference>
<dbReference type="EMBL" id="CP111014">
    <property type="protein sequence ID" value="WAQ97935.1"/>
    <property type="molecule type" value="Genomic_DNA"/>
</dbReference>
<proteinExistence type="predicted"/>
<evidence type="ECO:0000256" key="1">
    <source>
        <dbReference type="RuleBase" id="RU362114"/>
    </source>
</evidence>
<evidence type="ECO:0000313" key="3">
    <source>
        <dbReference type="EMBL" id="WAQ97935.1"/>
    </source>
</evidence>
<evidence type="ECO:0000313" key="4">
    <source>
        <dbReference type="Proteomes" id="UP001164746"/>
    </source>
</evidence>
<dbReference type="PROSITE" id="PS51059">
    <property type="entry name" value="PARP_CATALYTIC"/>
    <property type="match status" value="1"/>
</dbReference>
<name>A0ABY7DML6_MYAAR</name>
<keyword evidence="1" id="KW-0808">Transferase</keyword>
<keyword evidence="4" id="KW-1185">Reference proteome</keyword>
<protein>
    <recommendedName>
        <fullName evidence="1">Poly [ADP-ribose] polymerase</fullName>
        <shortName evidence="1">PARP</shortName>
        <ecNumber evidence="1">2.4.2.-</ecNumber>
    </recommendedName>
</protein>
<keyword evidence="1" id="KW-0520">NAD</keyword>
<feature type="domain" description="PARP catalytic" evidence="2">
    <location>
        <begin position="73"/>
        <end position="338"/>
    </location>
</feature>
<dbReference type="Proteomes" id="UP001164746">
    <property type="component" value="Chromosome 3"/>
</dbReference>
<gene>
    <name evidence="3" type="ORF">MAR_022308</name>
</gene>
<dbReference type="InterPro" id="IPR012317">
    <property type="entry name" value="Poly(ADP-ribose)pol_cat_dom"/>
</dbReference>
<dbReference type="EC" id="2.4.2.-" evidence="1"/>
<reference evidence="3" key="1">
    <citation type="submission" date="2022-11" db="EMBL/GenBank/DDBJ databases">
        <title>Centuries of genome instability and evolution in soft-shell clam transmissible cancer (bioRxiv).</title>
        <authorList>
            <person name="Hart S.F.M."/>
            <person name="Yonemitsu M.A."/>
            <person name="Giersch R.M."/>
            <person name="Beal B.F."/>
            <person name="Arriagada G."/>
            <person name="Davis B.W."/>
            <person name="Ostrander E.A."/>
            <person name="Goff S.P."/>
            <person name="Metzger M.J."/>
        </authorList>
    </citation>
    <scope>NUCLEOTIDE SEQUENCE</scope>
    <source>
        <strain evidence="3">MELC-2E11</strain>
        <tissue evidence="3">Siphon/mantle</tissue>
    </source>
</reference>
<dbReference type="Pfam" id="PF00644">
    <property type="entry name" value="PARP"/>
    <property type="match status" value="1"/>
</dbReference>
<dbReference type="InterPro" id="IPR051712">
    <property type="entry name" value="ARTD-AVP"/>
</dbReference>
<accession>A0ABY7DML6</accession>
<dbReference type="Gene3D" id="3.90.228.10">
    <property type="match status" value="1"/>
</dbReference>
<organism evidence="3 4">
    <name type="scientific">Mya arenaria</name>
    <name type="common">Soft-shell clam</name>
    <dbReference type="NCBI Taxonomy" id="6604"/>
    <lineage>
        <taxon>Eukaryota</taxon>
        <taxon>Metazoa</taxon>
        <taxon>Spiralia</taxon>
        <taxon>Lophotrochozoa</taxon>
        <taxon>Mollusca</taxon>
        <taxon>Bivalvia</taxon>
        <taxon>Autobranchia</taxon>
        <taxon>Heteroconchia</taxon>
        <taxon>Euheterodonta</taxon>
        <taxon>Imparidentia</taxon>
        <taxon>Neoheterodontei</taxon>
        <taxon>Myida</taxon>
        <taxon>Myoidea</taxon>
        <taxon>Myidae</taxon>
        <taxon>Mya</taxon>
    </lineage>
</organism>
<dbReference type="PANTHER" id="PTHR45740">
    <property type="entry name" value="POLY [ADP-RIBOSE] POLYMERASE"/>
    <property type="match status" value="1"/>
</dbReference>
<dbReference type="SUPFAM" id="SSF56399">
    <property type="entry name" value="ADP-ribosylation"/>
    <property type="match status" value="1"/>
</dbReference>
<feature type="non-terminal residue" evidence="3">
    <location>
        <position position="338"/>
    </location>
</feature>